<feature type="chain" id="PRO_5015480997" evidence="1">
    <location>
        <begin position="19"/>
        <end position="185"/>
    </location>
</feature>
<proteinExistence type="predicted"/>
<dbReference type="AlphaFoldDB" id="A0A2S7UVJ9"/>
<evidence type="ECO:0000313" key="2">
    <source>
        <dbReference type="EMBL" id="PQJ53973.1"/>
    </source>
</evidence>
<protein>
    <submittedName>
        <fullName evidence="2">Uncharacterized protein</fullName>
    </submittedName>
</protein>
<keyword evidence="3" id="KW-1185">Reference proteome</keyword>
<dbReference type="OrthoDB" id="9949972at2"/>
<reference evidence="2 3" key="1">
    <citation type="submission" date="2016-12" db="EMBL/GenBank/DDBJ databases">
        <title>Diversity of luminous bacteria.</title>
        <authorList>
            <person name="Yoshizawa S."/>
            <person name="Kogure K."/>
        </authorList>
    </citation>
    <scope>NUCLEOTIDE SEQUENCE [LARGE SCALE GENOMIC DNA]</scope>
    <source>
        <strain evidence="2 3">SA4-48</strain>
    </source>
</reference>
<sequence length="185" mass="20885">MKLLTLLFGALVLFNTNAQSVRWEFRESGTNCHFYSSGRLDINENEVIQYSVGFAIVSKEHDISEYLKSINLKPNEYVLQFSLGVYSSADKFGFLGDKLDVPLQLKVNGISLESYENEYGTTFYIRGENAKQILSKLTRDKTIPVKASVGNIEHSIPLSTGDVDFVLKSKLLKTCENHFISKNNE</sequence>
<dbReference type="EMBL" id="MSCH01000003">
    <property type="protein sequence ID" value="PQJ53973.1"/>
    <property type="molecule type" value="Genomic_DNA"/>
</dbReference>
<evidence type="ECO:0000313" key="3">
    <source>
        <dbReference type="Proteomes" id="UP000239007"/>
    </source>
</evidence>
<name>A0A2S7UVJ9_9GAMM</name>
<organism evidence="2 3">
    <name type="scientific">Psychrosphaera saromensis</name>
    <dbReference type="NCBI Taxonomy" id="716813"/>
    <lineage>
        <taxon>Bacteria</taxon>
        <taxon>Pseudomonadati</taxon>
        <taxon>Pseudomonadota</taxon>
        <taxon>Gammaproteobacteria</taxon>
        <taxon>Alteromonadales</taxon>
        <taxon>Pseudoalteromonadaceae</taxon>
        <taxon>Psychrosphaera</taxon>
    </lineage>
</organism>
<dbReference type="Proteomes" id="UP000239007">
    <property type="component" value="Unassembled WGS sequence"/>
</dbReference>
<gene>
    <name evidence="2" type="ORF">BTO11_10110</name>
</gene>
<comment type="caution">
    <text evidence="2">The sequence shown here is derived from an EMBL/GenBank/DDBJ whole genome shotgun (WGS) entry which is preliminary data.</text>
</comment>
<feature type="signal peptide" evidence="1">
    <location>
        <begin position="1"/>
        <end position="18"/>
    </location>
</feature>
<evidence type="ECO:0000256" key="1">
    <source>
        <dbReference type="SAM" id="SignalP"/>
    </source>
</evidence>
<dbReference type="RefSeq" id="WP_105052479.1">
    <property type="nucleotide sequence ID" value="NZ_BMYG01000007.1"/>
</dbReference>
<keyword evidence="1" id="KW-0732">Signal</keyword>
<accession>A0A2S7UVJ9</accession>